<dbReference type="InterPro" id="IPR032675">
    <property type="entry name" value="LRR_dom_sf"/>
</dbReference>
<dbReference type="SMART" id="SM00365">
    <property type="entry name" value="LRR_SD22"/>
    <property type="match status" value="3"/>
</dbReference>
<dbReference type="PANTHER" id="PTHR45973">
    <property type="entry name" value="PROTEIN PHOSPHATASE 1 REGULATORY SUBUNIT SDS22-RELATED"/>
    <property type="match status" value="1"/>
</dbReference>
<dbReference type="OrthoDB" id="433501at2759"/>
<reference evidence="4" key="1">
    <citation type="journal article" date="2023" name="Commun. Biol.">
        <title>Genome analysis of Parmales, the sister group of diatoms, reveals the evolutionary specialization of diatoms from phago-mixotrophs to photoautotrophs.</title>
        <authorList>
            <person name="Ban H."/>
            <person name="Sato S."/>
            <person name="Yoshikawa S."/>
            <person name="Yamada K."/>
            <person name="Nakamura Y."/>
            <person name="Ichinomiya M."/>
            <person name="Sato N."/>
            <person name="Blanc-Mathieu R."/>
            <person name="Endo H."/>
            <person name="Kuwata A."/>
            <person name="Ogata H."/>
        </authorList>
    </citation>
    <scope>NUCLEOTIDE SEQUENCE [LARGE SCALE GENOMIC DNA]</scope>
</reference>
<evidence type="ECO:0000256" key="2">
    <source>
        <dbReference type="ARBA" id="ARBA00022737"/>
    </source>
</evidence>
<accession>A0A9W7GH39</accession>
<dbReference type="InterPro" id="IPR001611">
    <property type="entry name" value="Leu-rich_rpt"/>
</dbReference>
<dbReference type="PRINTS" id="PR00019">
    <property type="entry name" value="LEURICHRPT"/>
</dbReference>
<proteinExistence type="predicted"/>
<dbReference type="SMART" id="SM00369">
    <property type="entry name" value="LRR_TYP"/>
    <property type="match status" value="3"/>
</dbReference>
<keyword evidence="2" id="KW-0677">Repeat</keyword>
<dbReference type="AlphaFoldDB" id="A0A9W7GH39"/>
<dbReference type="Pfam" id="PF13855">
    <property type="entry name" value="LRR_8"/>
    <property type="match status" value="1"/>
</dbReference>
<name>A0A9W7GH39_9STRA</name>
<organism evidence="3 4">
    <name type="scientific">Triparma columacea</name>
    <dbReference type="NCBI Taxonomy" id="722753"/>
    <lineage>
        <taxon>Eukaryota</taxon>
        <taxon>Sar</taxon>
        <taxon>Stramenopiles</taxon>
        <taxon>Ochrophyta</taxon>
        <taxon>Bolidophyceae</taxon>
        <taxon>Parmales</taxon>
        <taxon>Triparmaceae</taxon>
        <taxon>Triparma</taxon>
    </lineage>
</organism>
<dbReference type="InterPro" id="IPR003591">
    <property type="entry name" value="Leu-rich_rpt_typical-subtyp"/>
</dbReference>
<evidence type="ECO:0000313" key="3">
    <source>
        <dbReference type="EMBL" id="GMI44631.1"/>
    </source>
</evidence>
<protein>
    <submittedName>
        <fullName evidence="3">Uncharacterized protein</fullName>
    </submittedName>
</protein>
<evidence type="ECO:0000313" key="4">
    <source>
        <dbReference type="Proteomes" id="UP001165065"/>
    </source>
</evidence>
<dbReference type="EMBL" id="BRYA01000221">
    <property type="protein sequence ID" value="GMI44631.1"/>
    <property type="molecule type" value="Genomic_DNA"/>
</dbReference>
<evidence type="ECO:0000256" key="1">
    <source>
        <dbReference type="ARBA" id="ARBA00022614"/>
    </source>
</evidence>
<gene>
    <name evidence="3" type="ORF">TrCOL_g355</name>
</gene>
<dbReference type="Proteomes" id="UP001165065">
    <property type="component" value="Unassembled WGS sequence"/>
</dbReference>
<dbReference type="InterPro" id="IPR050576">
    <property type="entry name" value="Cilia_flagella_integrity"/>
</dbReference>
<keyword evidence="4" id="KW-1185">Reference proteome</keyword>
<sequence>MLTKDLIKHQSGEYDIEVVQYLKLPGIALPSITTIMLSMTNLLELDLSHNEIKKVDNLTSLTNLRRLDLSSNLISSLSEGWCSNLRSLSFLSLHGNQITDVDDVYTLTPLSPTLRSLYLRLSDDTGESSNPCCSHPAYGNKVTSAMIDGPGLVILDGESCELNGEIEKFGGGGKDVFDMEPSKEFTKDLPIENWVEAPSDENSLDPPFETSSIKCAVSDLHSSIQEIELDLRRAKSVLKNSSIGI</sequence>
<comment type="caution">
    <text evidence="3">The sequence shown here is derived from an EMBL/GenBank/DDBJ whole genome shotgun (WGS) entry which is preliminary data.</text>
</comment>
<dbReference type="SUPFAM" id="SSF52058">
    <property type="entry name" value="L domain-like"/>
    <property type="match status" value="1"/>
</dbReference>
<dbReference type="PANTHER" id="PTHR45973:SF35">
    <property type="entry name" value="LEUCINE-RICH REPEAT-CONTAINING PROTEIN 43"/>
    <property type="match status" value="1"/>
</dbReference>
<dbReference type="Gene3D" id="3.80.10.10">
    <property type="entry name" value="Ribonuclease Inhibitor"/>
    <property type="match status" value="1"/>
</dbReference>
<keyword evidence="1" id="KW-0433">Leucine-rich repeat</keyword>
<dbReference type="PROSITE" id="PS51450">
    <property type="entry name" value="LRR"/>
    <property type="match status" value="3"/>
</dbReference>